<dbReference type="EMBL" id="JAADJZ010000004">
    <property type="protein sequence ID" value="KAF2875993.1"/>
    <property type="molecule type" value="Genomic_DNA"/>
</dbReference>
<gene>
    <name evidence="1" type="ORF">BDV95DRAFT_563151</name>
</gene>
<accession>A0A7C8IGR7</accession>
<dbReference type="AlphaFoldDB" id="A0A7C8IGR7"/>
<keyword evidence="2" id="KW-1185">Reference proteome</keyword>
<evidence type="ECO:0000313" key="1">
    <source>
        <dbReference type="EMBL" id="KAF2875993.1"/>
    </source>
</evidence>
<reference evidence="1 2" key="1">
    <citation type="submission" date="2020-01" db="EMBL/GenBank/DDBJ databases">
        <authorList>
            <consortium name="DOE Joint Genome Institute"/>
            <person name="Haridas S."/>
            <person name="Albert R."/>
            <person name="Binder M."/>
            <person name="Bloem J."/>
            <person name="Labutti K."/>
            <person name="Salamov A."/>
            <person name="Andreopoulos B."/>
            <person name="Baker S.E."/>
            <person name="Barry K."/>
            <person name="Bills G."/>
            <person name="Bluhm B.H."/>
            <person name="Cannon C."/>
            <person name="Castanera R."/>
            <person name="Culley D.E."/>
            <person name="Daum C."/>
            <person name="Ezra D."/>
            <person name="Gonzalez J.B."/>
            <person name="Henrissat B."/>
            <person name="Kuo A."/>
            <person name="Liang C."/>
            <person name="Lipzen A."/>
            <person name="Lutzoni F."/>
            <person name="Magnuson J."/>
            <person name="Mondo S."/>
            <person name="Nolan M."/>
            <person name="Ohm R."/>
            <person name="Pangilinan J."/>
            <person name="Park H.-J.H."/>
            <person name="Ramirez L."/>
            <person name="Alfaro M."/>
            <person name="Sun H."/>
            <person name="Tritt A."/>
            <person name="Yoshinaga Y."/>
            <person name="Zwiers L.-H.L."/>
            <person name="Turgeon B.G."/>
            <person name="Goodwin S.B."/>
            <person name="Spatafora J.W."/>
            <person name="Crous P.W."/>
            <person name="Grigoriev I.V."/>
        </authorList>
    </citation>
    <scope>NUCLEOTIDE SEQUENCE [LARGE SCALE GENOMIC DNA]</scope>
    <source>
        <strain evidence="1 2">CBS 611.86</strain>
    </source>
</reference>
<name>A0A7C8IGR7_9PLEO</name>
<comment type="caution">
    <text evidence="1">The sequence shown here is derived from an EMBL/GenBank/DDBJ whole genome shotgun (WGS) entry which is preliminary data.</text>
</comment>
<evidence type="ECO:0000313" key="2">
    <source>
        <dbReference type="Proteomes" id="UP000481861"/>
    </source>
</evidence>
<sequence>MIRDLYTTHRSPWFFSNSSVLSASCRTHHTWAMTCARLRGHHVVLSRVFRSSSHGFVV</sequence>
<protein>
    <submittedName>
        <fullName evidence="1">Uncharacterized protein</fullName>
    </submittedName>
</protein>
<dbReference type="PROSITE" id="PS51257">
    <property type="entry name" value="PROKAR_LIPOPROTEIN"/>
    <property type="match status" value="1"/>
</dbReference>
<proteinExistence type="predicted"/>
<dbReference type="Proteomes" id="UP000481861">
    <property type="component" value="Unassembled WGS sequence"/>
</dbReference>
<organism evidence="1 2">
    <name type="scientific">Massariosphaeria phaeospora</name>
    <dbReference type="NCBI Taxonomy" id="100035"/>
    <lineage>
        <taxon>Eukaryota</taxon>
        <taxon>Fungi</taxon>
        <taxon>Dikarya</taxon>
        <taxon>Ascomycota</taxon>
        <taxon>Pezizomycotina</taxon>
        <taxon>Dothideomycetes</taxon>
        <taxon>Pleosporomycetidae</taxon>
        <taxon>Pleosporales</taxon>
        <taxon>Pleosporales incertae sedis</taxon>
        <taxon>Massariosphaeria</taxon>
    </lineage>
</organism>